<dbReference type="RefSeq" id="WP_123919008.1">
    <property type="nucleotide sequence ID" value="NZ_RKRA01000001.1"/>
</dbReference>
<proteinExistence type="predicted"/>
<gene>
    <name evidence="1" type="ORF">EDD32_3179</name>
</gene>
<dbReference type="OrthoDB" id="3268233at2"/>
<dbReference type="CDD" id="cd04488">
    <property type="entry name" value="RecG_wedge_OBF"/>
    <property type="match status" value="1"/>
</dbReference>
<keyword evidence="2" id="KW-1185">Reference proteome</keyword>
<keyword evidence="1" id="KW-0347">Helicase</keyword>
<organism evidence="1 2">
    <name type="scientific">Georgenia muralis</name>
    <dbReference type="NCBI Taxonomy" id="154117"/>
    <lineage>
        <taxon>Bacteria</taxon>
        <taxon>Bacillati</taxon>
        <taxon>Actinomycetota</taxon>
        <taxon>Actinomycetes</taxon>
        <taxon>Micrococcales</taxon>
        <taxon>Bogoriellaceae</taxon>
        <taxon>Georgenia</taxon>
    </lineage>
</organism>
<keyword evidence="1" id="KW-0378">Hydrolase</keyword>
<evidence type="ECO:0000313" key="1">
    <source>
        <dbReference type="EMBL" id="RPF28641.1"/>
    </source>
</evidence>
<evidence type="ECO:0000313" key="2">
    <source>
        <dbReference type="Proteomes" id="UP000280726"/>
    </source>
</evidence>
<dbReference type="GO" id="GO:0004386">
    <property type="term" value="F:helicase activity"/>
    <property type="evidence" value="ECO:0007669"/>
    <property type="project" value="UniProtKB-KW"/>
</dbReference>
<protein>
    <submittedName>
        <fullName evidence="1">ATP-dependent DNA helicase RecG</fullName>
    </submittedName>
</protein>
<name>A0A3N5AAJ3_9MICO</name>
<keyword evidence="1" id="KW-0547">Nucleotide-binding</keyword>
<reference evidence="1 2" key="1">
    <citation type="submission" date="2018-11" db="EMBL/GenBank/DDBJ databases">
        <title>Sequencing the genomes of 1000 actinobacteria strains.</title>
        <authorList>
            <person name="Klenk H.-P."/>
        </authorList>
    </citation>
    <scope>NUCLEOTIDE SEQUENCE [LARGE SCALE GENOMIC DNA]</scope>
    <source>
        <strain evidence="1 2">DSM 14418</strain>
    </source>
</reference>
<sequence>MGRLLESVHRLTASREEIDAAEQLRTARTSGATPVAECVARRPARVAGVISSLTYRPRGETPALVARLYDGSGSVELIFLGRRDVPGIEPGRRLVAEGVVYDDHGRPAIFNPAYELGARGDD</sequence>
<dbReference type="EMBL" id="RKRA01000001">
    <property type="protein sequence ID" value="RPF28641.1"/>
    <property type="molecule type" value="Genomic_DNA"/>
</dbReference>
<comment type="caution">
    <text evidence="1">The sequence shown here is derived from an EMBL/GenBank/DDBJ whole genome shotgun (WGS) entry which is preliminary data.</text>
</comment>
<dbReference type="Proteomes" id="UP000280726">
    <property type="component" value="Unassembled WGS sequence"/>
</dbReference>
<keyword evidence="1" id="KW-0067">ATP-binding</keyword>
<dbReference type="AlphaFoldDB" id="A0A3N5AAJ3"/>
<accession>A0A3N5AAJ3</accession>